<dbReference type="RefSeq" id="WP_158642709.1">
    <property type="nucleotide sequence ID" value="NZ_BAAAFY010000002.1"/>
</dbReference>
<dbReference type="OrthoDB" id="6057827at2"/>
<name>A0A562SS82_CHIJA</name>
<evidence type="ECO:0000259" key="2">
    <source>
        <dbReference type="Pfam" id="PF14534"/>
    </source>
</evidence>
<accession>A0A562SS82</accession>
<feature type="domain" description="DUF4440" evidence="2">
    <location>
        <begin position="192"/>
        <end position="298"/>
    </location>
</feature>
<reference evidence="3 4" key="1">
    <citation type="journal article" date="2013" name="Stand. Genomic Sci.">
        <title>Genomic Encyclopedia of Type Strains, Phase I: The one thousand microbial genomes (KMG-I) project.</title>
        <authorList>
            <person name="Kyrpides N.C."/>
            <person name="Woyke T."/>
            <person name="Eisen J.A."/>
            <person name="Garrity G."/>
            <person name="Lilburn T.G."/>
            <person name="Beck B.J."/>
            <person name="Whitman W.B."/>
            <person name="Hugenholtz P."/>
            <person name="Klenk H.P."/>
        </authorList>
    </citation>
    <scope>NUCLEOTIDE SEQUENCE [LARGE SCALE GENOMIC DNA]</scope>
    <source>
        <strain evidence="3 4">DSM 13484</strain>
    </source>
</reference>
<feature type="signal peptide" evidence="1">
    <location>
        <begin position="1"/>
        <end position="24"/>
    </location>
</feature>
<organism evidence="3 4">
    <name type="scientific">Chitinophaga japonensis</name>
    <name type="common">Flexibacter japonensis</name>
    <dbReference type="NCBI Taxonomy" id="104662"/>
    <lineage>
        <taxon>Bacteria</taxon>
        <taxon>Pseudomonadati</taxon>
        <taxon>Bacteroidota</taxon>
        <taxon>Chitinophagia</taxon>
        <taxon>Chitinophagales</taxon>
        <taxon>Chitinophagaceae</taxon>
        <taxon>Chitinophaga</taxon>
    </lineage>
</organism>
<dbReference type="InterPro" id="IPR032710">
    <property type="entry name" value="NTF2-like_dom_sf"/>
</dbReference>
<keyword evidence="3" id="KW-0413">Isomerase</keyword>
<dbReference type="EMBL" id="VLLG01000005">
    <property type="protein sequence ID" value="TWI84072.1"/>
    <property type="molecule type" value="Genomic_DNA"/>
</dbReference>
<dbReference type="Gene3D" id="3.10.450.50">
    <property type="match status" value="2"/>
</dbReference>
<evidence type="ECO:0000313" key="3">
    <source>
        <dbReference type="EMBL" id="TWI84072.1"/>
    </source>
</evidence>
<comment type="caution">
    <text evidence="3">The sequence shown here is derived from an EMBL/GenBank/DDBJ whole genome shotgun (WGS) entry which is preliminary data.</text>
</comment>
<dbReference type="InterPro" id="IPR027843">
    <property type="entry name" value="DUF4440"/>
</dbReference>
<dbReference type="Pfam" id="PF14534">
    <property type="entry name" value="DUF4440"/>
    <property type="match status" value="1"/>
</dbReference>
<feature type="chain" id="PRO_5022002426" evidence="1">
    <location>
        <begin position="25"/>
        <end position="310"/>
    </location>
</feature>
<evidence type="ECO:0000313" key="4">
    <source>
        <dbReference type="Proteomes" id="UP000316778"/>
    </source>
</evidence>
<dbReference type="AlphaFoldDB" id="A0A562SS82"/>
<dbReference type="SUPFAM" id="SSF54427">
    <property type="entry name" value="NTF2-like"/>
    <property type="match status" value="2"/>
</dbReference>
<proteinExistence type="predicted"/>
<keyword evidence="1" id="KW-0732">Signal</keyword>
<dbReference type="Proteomes" id="UP000316778">
    <property type="component" value="Unassembled WGS sequence"/>
</dbReference>
<protein>
    <submittedName>
        <fullName evidence="3">Ketosteroid isomerase-like protein</fullName>
    </submittedName>
</protein>
<sequence length="310" mass="35379">MMLPRYFLLLIHLCCLCTSAFAQAVLPADDTTQTYLRKYRSAYIQAMLNANPGALQAFFADSIRLMPEFQKTVTRKENALLYYQALLSRFRILAFAMDAAEVLDLGGCLAETGKFSATLQLKSTGKAREVKGKYMHLWKISTGHAPRLLTAAWNYDHPLEMEAQLRFEAVPVTDVALQPHLPISSNIRFELAALNRLMEATVTQHDAPTWERFYADDGMFLYSRHAAVQGRQAINTFLEAHARELPVFEHLDIRNDRVDHLGDYVIEYASHIASWRTGDYSGVGLGKDLRIWRREQDGSLKIFRHIAMYD</sequence>
<dbReference type="GO" id="GO:0016853">
    <property type="term" value="F:isomerase activity"/>
    <property type="evidence" value="ECO:0007669"/>
    <property type="project" value="UniProtKB-KW"/>
</dbReference>
<evidence type="ECO:0000256" key="1">
    <source>
        <dbReference type="SAM" id="SignalP"/>
    </source>
</evidence>
<gene>
    <name evidence="3" type="ORF">LX66_4434</name>
</gene>
<keyword evidence="4" id="KW-1185">Reference proteome</keyword>